<protein>
    <recommendedName>
        <fullName evidence="2">UPF0251 protein CLLU_18930</fullName>
    </recommendedName>
</protein>
<comment type="similarity">
    <text evidence="1 2">Belongs to the UPF0251 family.</text>
</comment>
<evidence type="ECO:0000256" key="1">
    <source>
        <dbReference type="ARBA" id="ARBA00009350"/>
    </source>
</evidence>
<accession>A0A2T0BMQ5</accession>
<gene>
    <name evidence="3" type="ORF">CLLU_18930</name>
</gene>
<dbReference type="OrthoDB" id="280278at2"/>
<evidence type="ECO:0000313" key="3">
    <source>
        <dbReference type="EMBL" id="PRR85157.1"/>
    </source>
</evidence>
<dbReference type="RefSeq" id="WP_106009486.1">
    <property type="nucleotide sequence ID" value="NZ_JALCPJ010000030.1"/>
</dbReference>
<reference evidence="3 4" key="1">
    <citation type="submission" date="2018-03" db="EMBL/GenBank/DDBJ databases">
        <title>Genome sequence of Clostridium luticellarii DSM 29923.</title>
        <authorList>
            <person name="Poehlein A."/>
            <person name="Daniel R."/>
        </authorList>
    </citation>
    <scope>NUCLEOTIDE SEQUENCE [LARGE SCALE GENOMIC DNA]</scope>
    <source>
        <strain evidence="3 4">DSM 29923</strain>
    </source>
</reference>
<sequence>MPRPVKYRSVEKLPEYTYFVPVGRKKCEIKDTIIKVEELEAMRLKDIEKLNQEECAERMHVSRQTFQNIIDSAREKTAVALTQGNSIRISGGNYRPVFCKFKCFNCGNVYEIKKEEDKYSCPSCGSDKVICNKKANLCRKWCKLCRKDDKL</sequence>
<proteinExistence type="inferred from homology"/>
<comment type="caution">
    <text evidence="3">The sequence shown here is derived from an EMBL/GenBank/DDBJ whole genome shotgun (WGS) entry which is preliminary data.</text>
</comment>
<evidence type="ECO:0000313" key="4">
    <source>
        <dbReference type="Proteomes" id="UP000237798"/>
    </source>
</evidence>
<name>A0A2T0BMQ5_9CLOT</name>
<dbReference type="PANTHER" id="PTHR37478">
    <property type="match status" value="1"/>
</dbReference>
<keyword evidence="4" id="KW-1185">Reference proteome</keyword>
<dbReference type="AlphaFoldDB" id="A0A2T0BMQ5"/>
<organism evidence="3 4">
    <name type="scientific">Clostridium luticellarii</name>
    <dbReference type="NCBI Taxonomy" id="1691940"/>
    <lineage>
        <taxon>Bacteria</taxon>
        <taxon>Bacillati</taxon>
        <taxon>Bacillota</taxon>
        <taxon>Clostridia</taxon>
        <taxon>Eubacteriales</taxon>
        <taxon>Clostridiaceae</taxon>
        <taxon>Clostridium</taxon>
    </lineage>
</organism>
<dbReference type="HAMAP" id="MF_00674">
    <property type="entry name" value="UPF0251"/>
    <property type="match status" value="1"/>
</dbReference>
<dbReference type="EMBL" id="PVXP01000023">
    <property type="protein sequence ID" value="PRR85157.1"/>
    <property type="molecule type" value="Genomic_DNA"/>
</dbReference>
<dbReference type="Proteomes" id="UP000237798">
    <property type="component" value="Unassembled WGS sequence"/>
</dbReference>
<dbReference type="Pfam" id="PF02001">
    <property type="entry name" value="DUF134"/>
    <property type="match status" value="1"/>
</dbReference>
<dbReference type="PANTHER" id="PTHR37478:SF2">
    <property type="entry name" value="UPF0251 PROTEIN TK0562"/>
    <property type="match status" value="1"/>
</dbReference>
<dbReference type="InterPro" id="IPR002852">
    <property type="entry name" value="UPF0251"/>
</dbReference>
<evidence type="ECO:0000256" key="2">
    <source>
        <dbReference type="HAMAP-Rule" id="MF_00674"/>
    </source>
</evidence>